<comment type="caution">
    <text evidence="2">The sequence shown here is derived from an EMBL/GenBank/DDBJ whole genome shotgun (WGS) entry which is preliminary data.</text>
</comment>
<name>A0ABN1WEY4_9ACTN</name>
<feature type="region of interest" description="Disordered" evidence="1">
    <location>
        <begin position="64"/>
        <end position="90"/>
    </location>
</feature>
<dbReference type="EMBL" id="BAAALF010000073">
    <property type="protein sequence ID" value="GAA1245881.1"/>
    <property type="molecule type" value="Genomic_DNA"/>
</dbReference>
<evidence type="ECO:0000313" key="3">
    <source>
        <dbReference type="Proteomes" id="UP001500037"/>
    </source>
</evidence>
<reference evidence="2 3" key="1">
    <citation type="journal article" date="2019" name="Int. J. Syst. Evol. Microbiol.">
        <title>The Global Catalogue of Microorganisms (GCM) 10K type strain sequencing project: providing services to taxonomists for standard genome sequencing and annotation.</title>
        <authorList>
            <consortium name="The Broad Institute Genomics Platform"/>
            <consortium name="The Broad Institute Genome Sequencing Center for Infectious Disease"/>
            <person name="Wu L."/>
            <person name="Ma J."/>
        </authorList>
    </citation>
    <scope>NUCLEOTIDE SEQUENCE [LARGE SCALE GENOMIC DNA]</scope>
    <source>
        <strain evidence="2 3">JCM 13004</strain>
    </source>
</reference>
<sequence>MTVMSVATALISARRDEEIDMGTWDIGPFENDMVADFADALDEVTEDGREALVRATLVRAVRAREPGRSRADLRRRSSATRHRGARSGRR</sequence>
<evidence type="ECO:0008006" key="4">
    <source>
        <dbReference type="Google" id="ProtNLM"/>
    </source>
</evidence>
<feature type="compositionally biased region" description="Basic and acidic residues" evidence="1">
    <location>
        <begin position="64"/>
        <end position="75"/>
    </location>
</feature>
<feature type="compositionally biased region" description="Basic residues" evidence="1">
    <location>
        <begin position="76"/>
        <end position="90"/>
    </location>
</feature>
<gene>
    <name evidence="2" type="ORF">GCM10009665_40900</name>
</gene>
<keyword evidence="3" id="KW-1185">Reference proteome</keyword>
<dbReference type="InterPro" id="IPR025355">
    <property type="entry name" value="DUF4259"/>
</dbReference>
<evidence type="ECO:0000313" key="2">
    <source>
        <dbReference type="EMBL" id="GAA1245881.1"/>
    </source>
</evidence>
<accession>A0ABN1WEY4</accession>
<organism evidence="2 3">
    <name type="scientific">Kitasatospora nipponensis</name>
    <dbReference type="NCBI Taxonomy" id="258049"/>
    <lineage>
        <taxon>Bacteria</taxon>
        <taxon>Bacillati</taxon>
        <taxon>Actinomycetota</taxon>
        <taxon>Actinomycetes</taxon>
        <taxon>Kitasatosporales</taxon>
        <taxon>Streptomycetaceae</taxon>
        <taxon>Kitasatospora</taxon>
    </lineage>
</organism>
<dbReference type="Proteomes" id="UP001500037">
    <property type="component" value="Unassembled WGS sequence"/>
</dbReference>
<proteinExistence type="predicted"/>
<protein>
    <recommendedName>
        <fullName evidence="4">DUF4259 domain-containing protein</fullName>
    </recommendedName>
</protein>
<dbReference type="Pfam" id="PF14078">
    <property type="entry name" value="DUF4259"/>
    <property type="match status" value="1"/>
</dbReference>
<evidence type="ECO:0000256" key="1">
    <source>
        <dbReference type="SAM" id="MobiDB-lite"/>
    </source>
</evidence>